<dbReference type="Gene3D" id="1.10.3260.10">
    <property type="entry name" value="DNA ligase, ATP-dependent, N-terminal domain"/>
    <property type="match status" value="1"/>
</dbReference>
<evidence type="ECO:0000256" key="10">
    <source>
        <dbReference type="ARBA" id="ARBA00022842"/>
    </source>
</evidence>
<evidence type="ECO:0000313" key="20">
    <source>
        <dbReference type="EMBL" id="CEQ38707.1"/>
    </source>
</evidence>
<evidence type="ECO:0000256" key="16">
    <source>
        <dbReference type="RuleBase" id="RU004196"/>
    </source>
</evidence>
<evidence type="ECO:0000256" key="1">
    <source>
        <dbReference type="ARBA" id="ARBA00001946"/>
    </source>
</evidence>
<dbReference type="GO" id="GO:0003910">
    <property type="term" value="F:DNA ligase (ATP) activity"/>
    <property type="evidence" value="ECO:0007669"/>
    <property type="project" value="UniProtKB-EC"/>
</dbReference>
<dbReference type="Gene3D" id="3.30.470.30">
    <property type="entry name" value="DNA ligase/mRNA capping enzyme"/>
    <property type="match status" value="1"/>
</dbReference>
<dbReference type="InterPro" id="IPR001357">
    <property type="entry name" value="BRCT_dom"/>
</dbReference>
<comment type="subcellular location">
    <subcellularLocation>
        <location evidence="2">Nucleus</location>
    </subcellularLocation>
</comment>
<sequence length="1039" mass="117924">MPRNAYPQRQRQPTPPDDNDSAGEDEDGAPIAQSDDITRPPGLENQGKVPFGVLCSLYERFESATRNKHKKPGYKGELLKDFIKHWRDEVGPDLYPLIRLLLPERDTRRRTYSLKEQKLAKVLISALDLPTKPRMSDGAMRLLNWKFPTKDDPGAGEFATVAYEVINSRSSVISRYGSVDVEGVNDILDELSRTGSKATEEDGKKRMPLTEHARILKRCVSLMTPIEMKWLIRIILRDLKIGMGEKTIFNQVHPDAMELFNTCSDIKRVCWTLYDPDKRVEHEDWTIKPNRVFRPMLCGRLKGSLQDITRMMKRGRPNFDQSKPLEEGAFRNEEFIIEEKLDGERIQLHKTGDAWHYYSRKAKDYTYLYGATKDSGSLTPFIHELFNEEIDEFVAALLVKLEALADPCVFLNRLILDGEMLVWDPALRKYMPFGNLKTFAVVSRDHIGPNDPRPCFKVFDILYLKAKNGESQSFLRVALWRRRAFLQTLFKPKKGVIELADYARADSIAQIREYLGRILEERGEGLVVKHPNSMYNLGGRDDSWIKVKPEYMDELGETIDGLVIGGYWGEGRRGGILSSFLIGLRKQTRDGQECVSFYSVLQDGEVVSADLLNRASRYVSFARVGSGLSRSDYTWIEYVRLSSSPEHTRDKLIDCSRSKPPAWFRTNGEWPDVFINPEDSFLIEVKAAEIVGGADYGAQMTLRFPRAVKIRHDLDFDDGTDFETVRTMRATSKKRAFGDELRFICSTKPISDKPVLEKKIAEHGGKIIQTIPPADVDRIVVAAEWQGTIKLKKGVKEIDVLKPAWITESIEKGRRLPLYKRLVAHPTPATEASLVYHTLEAEEDGELDEEKVEEKEVTMDSSPEPGVPPTRQYREANVFEHDPDSEGEPDTERGSEADDDGAGGADWDLDRSASLEQDKPSIIGGVGRVRLDTEPRAEEQPTMDIGDEEWKEWDPERIFKPCVAYFDTKENALANQLAASEVSSIVQDAADEELLIAKEAFAAAGGHPTDDLLNKSLTHIIVSRKVVDRYKELISRTKL</sequence>
<comment type="catalytic activity">
    <reaction evidence="14 15">
        <text>ATP + (deoxyribonucleotide)n-3'-hydroxyl + 5'-phospho-(deoxyribonucleotide)m = (deoxyribonucleotide)n+m + AMP + diphosphate.</text>
        <dbReference type="EC" id="6.5.1.1"/>
    </reaction>
</comment>
<dbReference type="InterPro" id="IPR012310">
    <property type="entry name" value="DNA_ligase_ATP-dep_cent"/>
</dbReference>
<dbReference type="InterPro" id="IPR012340">
    <property type="entry name" value="NA-bd_OB-fold"/>
</dbReference>
<feature type="compositionally biased region" description="Acidic residues" evidence="17">
    <location>
        <begin position="17"/>
        <end position="28"/>
    </location>
</feature>
<dbReference type="InterPro" id="IPR036599">
    <property type="entry name" value="DNA_ligase_N_sf"/>
</dbReference>
<dbReference type="GO" id="GO:0006310">
    <property type="term" value="P:DNA recombination"/>
    <property type="evidence" value="ECO:0007669"/>
    <property type="project" value="UniProtKB-KW"/>
</dbReference>
<dbReference type="EMBL" id="CENE01000001">
    <property type="protein sequence ID" value="CEQ38707.1"/>
    <property type="molecule type" value="Genomic_DNA"/>
</dbReference>
<dbReference type="GO" id="GO:0032807">
    <property type="term" value="C:DNA ligase IV complex"/>
    <property type="evidence" value="ECO:0007669"/>
    <property type="project" value="TreeGrafter"/>
</dbReference>
<dbReference type="SUPFAM" id="SSF56091">
    <property type="entry name" value="DNA ligase/mRNA capping enzyme, catalytic domain"/>
    <property type="match status" value="1"/>
</dbReference>
<evidence type="ECO:0000259" key="18">
    <source>
        <dbReference type="PROSITE" id="PS50160"/>
    </source>
</evidence>
<dbReference type="Pfam" id="PF04675">
    <property type="entry name" value="DNA_ligase_A_N"/>
    <property type="match status" value="1"/>
</dbReference>
<proteinExistence type="inferred from homology"/>
<dbReference type="NCBIfam" id="TIGR00574">
    <property type="entry name" value="dnl1"/>
    <property type="match status" value="1"/>
</dbReference>
<evidence type="ECO:0000256" key="11">
    <source>
        <dbReference type="ARBA" id="ARBA00023172"/>
    </source>
</evidence>
<dbReference type="PROSITE" id="PS50160">
    <property type="entry name" value="DNA_LIGASE_A3"/>
    <property type="match status" value="1"/>
</dbReference>
<evidence type="ECO:0000259" key="19">
    <source>
        <dbReference type="PROSITE" id="PS50172"/>
    </source>
</evidence>
<dbReference type="GO" id="GO:0003677">
    <property type="term" value="F:DNA binding"/>
    <property type="evidence" value="ECO:0007669"/>
    <property type="project" value="InterPro"/>
</dbReference>
<evidence type="ECO:0000256" key="12">
    <source>
        <dbReference type="ARBA" id="ARBA00023204"/>
    </source>
</evidence>
<feature type="compositionally biased region" description="Basic and acidic residues" evidence="17">
    <location>
        <begin position="908"/>
        <end position="919"/>
    </location>
</feature>
<evidence type="ECO:0000313" key="21">
    <source>
        <dbReference type="Proteomes" id="UP000243876"/>
    </source>
</evidence>
<dbReference type="Gene3D" id="2.40.50.140">
    <property type="entry name" value="Nucleic acid-binding proteins"/>
    <property type="match status" value="1"/>
</dbReference>
<comment type="cofactor">
    <cofactor evidence="1">
        <name>Mg(2+)</name>
        <dbReference type="ChEBI" id="CHEBI:18420"/>
    </cofactor>
</comment>
<evidence type="ECO:0000256" key="4">
    <source>
        <dbReference type="ARBA" id="ARBA00022598"/>
    </source>
</evidence>
<feature type="domain" description="BRCT" evidence="19">
    <location>
        <begin position="732"/>
        <end position="823"/>
    </location>
</feature>
<dbReference type="Gene3D" id="3.40.50.10190">
    <property type="entry name" value="BRCT domain"/>
    <property type="match status" value="1"/>
</dbReference>
<keyword evidence="7 15" id="KW-0547">Nucleotide-binding</keyword>
<feature type="region of interest" description="Disordered" evidence="17">
    <location>
        <begin position="841"/>
        <end position="927"/>
    </location>
</feature>
<feature type="region of interest" description="Disordered" evidence="17">
    <location>
        <begin position="1"/>
        <end position="45"/>
    </location>
</feature>
<reference evidence="21" key="1">
    <citation type="submission" date="2015-02" db="EMBL/GenBank/DDBJ databases">
        <authorList>
            <person name="Gon?alves P."/>
        </authorList>
    </citation>
    <scope>NUCLEOTIDE SEQUENCE [LARGE SCALE GENOMIC DNA]</scope>
</reference>
<keyword evidence="4 15" id="KW-0436">Ligase</keyword>
<protein>
    <recommendedName>
        <fullName evidence="15">DNA ligase</fullName>
        <ecNumber evidence="15">6.5.1.1</ecNumber>
    </recommendedName>
</protein>
<feature type="compositionally biased region" description="Basic and acidic residues" evidence="17">
    <location>
        <begin position="872"/>
        <end position="896"/>
    </location>
</feature>
<dbReference type="CDD" id="cd07903">
    <property type="entry name" value="Adenylation_DNA_ligase_IV"/>
    <property type="match status" value="1"/>
</dbReference>
<evidence type="ECO:0000256" key="15">
    <source>
        <dbReference type="RuleBase" id="RU000617"/>
    </source>
</evidence>
<evidence type="ECO:0000256" key="9">
    <source>
        <dbReference type="ARBA" id="ARBA00022840"/>
    </source>
</evidence>
<dbReference type="GO" id="GO:0046872">
    <property type="term" value="F:metal ion binding"/>
    <property type="evidence" value="ECO:0007669"/>
    <property type="project" value="UniProtKB-KW"/>
</dbReference>
<keyword evidence="11 15" id="KW-0233">DNA recombination</keyword>
<dbReference type="PROSITE" id="PS00333">
    <property type="entry name" value="DNA_LIGASE_A2"/>
    <property type="match status" value="1"/>
</dbReference>
<feature type="domain" description="ATP-dependent DNA ligase family profile" evidence="18">
    <location>
        <begin position="447"/>
        <end position="586"/>
    </location>
</feature>
<evidence type="ECO:0000256" key="8">
    <source>
        <dbReference type="ARBA" id="ARBA00022763"/>
    </source>
</evidence>
<dbReference type="GO" id="GO:0006303">
    <property type="term" value="P:double-strand break repair via nonhomologous end joining"/>
    <property type="evidence" value="ECO:0007669"/>
    <property type="project" value="TreeGrafter"/>
</dbReference>
<dbReference type="PANTHER" id="PTHR45997:SF1">
    <property type="entry name" value="DNA LIGASE 4"/>
    <property type="match status" value="1"/>
</dbReference>
<feature type="compositionally biased region" description="Acidic residues" evidence="17">
    <location>
        <begin position="841"/>
        <end position="851"/>
    </location>
</feature>
<evidence type="ECO:0000256" key="6">
    <source>
        <dbReference type="ARBA" id="ARBA00022737"/>
    </source>
</evidence>
<keyword evidence="9 15" id="KW-0067">ATP-binding</keyword>
<dbReference type="OrthoDB" id="151490at2759"/>
<dbReference type="InterPro" id="IPR036420">
    <property type="entry name" value="BRCT_dom_sf"/>
</dbReference>
<dbReference type="EC" id="6.5.1.1" evidence="15"/>
<accession>A0A0D6EFD8</accession>
<keyword evidence="10" id="KW-0460">Magnesium</keyword>
<dbReference type="InterPro" id="IPR029710">
    <property type="entry name" value="LIG4"/>
</dbReference>
<evidence type="ECO:0000256" key="2">
    <source>
        <dbReference type="ARBA" id="ARBA00004123"/>
    </source>
</evidence>
<feature type="non-terminal residue" evidence="20">
    <location>
        <position position="1"/>
    </location>
</feature>
<dbReference type="Proteomes" id="UP000243876">
    <property type="component" value="Unassembled WGS sequence"/>
</dbReference>
<keyword evidence="13" id="KW-0539">Nucleus</keyword>
<dbReference type="SUPFAM" id="SSF52113">
    <property type="entry name" value="BRCT domain"/>
    <property type="match status" value="1"/>
</dbReference>
<gene>
    <name evidence="20" type="primary">SPOSA6832_00166</name>
</gene>
<keyword evidence="8 15" id="KW-0227">DNA damage</keyword>
<evidence type="ECO:0000256" key="5">
    <source>
        <dbReference type="ARBA" id="ARBA00022723"/>
    </source>
</evidence>
<dbReference type="Pfam" id="PF01068">
    <property type="entry name" value="DNA_ligase_A_M"/>
    <property type="match status" value="1"/>
</dbReference>
<dbReference type="AlphaFoldDB" id="A0A0D6EFD8"/>
<evidence type="ECO:0000256" key="17">
    <source>
        <dbReference type="SAM" id="MobiDB-lite"/>
    </source>
</evidence>
<evidence type="ECO:0000256" key="3">
    <source>
        <dbReference type="ARBA" id="ARBA00007572"/>
    </source>
</evidence>
<comment type="similarity">
    <text evidence="3 16">Belongs to the ATP-dependent DNA ligase family.</text>
</comment>
<dbReference type="InterPro" id="IPR044125">
    <property type="entry name" value="Adenylation_DNA_ligase_IV"/>
</dbReference>
<name>A0A0D6EFD8_SPOSA</name>
<dbReference type="GO" id="GO:0071897">
    <property type="term" value="P:DNA biosynthetic process"/>
    <property type="evidence" value="ECO:0007669"/>
    <property type="project" value="InterPro"/>
</dbReference>
<dbReference type="SUPFAM" id="SSF117018">
    <property type="entry name" value="ATP-dependent DNA ligase DNA-binding domain"/>
    <property type="match status" value="1"/>
</dbReference>
<dbReference type="PROSITE" id="PS00697">
    <property type="entry name" value="DNA_LIGASE_A1"/>
    <property type="match status" value="1"/>
</dbReference>
<evidence type="ECO:0000256" key="7">
    <source>
        <dbReference type="ARBA" id="ARBA00022741"/>
    </source>
</evidence>
<dbReference type="PANTHER" id="PTHR45997">
    <property type="entry name" value="DNA LIGASE 4"/>
    <property type="match status" value="1"/>
</dbReference>
<evidence type="ECO:0000256" key="13">
    <source>
        <dbReference type="ARBA" id="ARBA00023242"/>
    </source>
</evidence>
<dbReference type="GO" id="GO:0005524">
    <property type="term" value="F:ATP binding"/>
    <property type="evidence" value="ECO:0007669"/>
    <property type="project" value="UniProtKB-KW"/>
</dbReference>
<dbReference type="GO" id="GO:0006297">
    <property type="term" value="P:nucleotide-excision repair, DNA gap filling"/>
    <property type="evidence" value="ECO:0007669"/>
    <property type="project" value="TreeGrafter"/>
</dbReference>
<keyword evidence="21" id="KW-1185">Reference proteome</keyword>
<dbReference type="InterPro" id="IPR016059">
    <property type="entry name" value="DNA_ligase_ATP-dep_CS"/>
</dbReference>
<keyword evidence="5" id="KW-0479">Metal-binding</keyword>
<keyword evidence="12 15" id="KW-0234">DNA repair</keyword>
<evidence type="ECO:0000256" key="14">
    <source>
        <dbReference type="ARBA" id="ARBA00034003"/>
    </source>
</evidence>
<organism evidence="20 21">
    <name type="scientific">Sporidiobolus salmonicolor</name>
    <name type="common">Yeast-like fungus</name>
    <name type="synonym">Sporobolomyces salmonicolor</name>
    <dbReference type="NCBI Taxonomy" id="5005"/>
    <lineage>
        <taxon>Eukaryota</taxon>
        <taxon>Fungi</taxon>
        <taxon>Dikarya</taxon>
        <taxon>Basidiomycota</taxon>
        <taxon>Pucciniomycotina</taxon>
        <taxon>Microbotryomycetes</taxon>
        <taxon>Sporidiobolales</taxon>
        <taxon>Sporidiobolaceae</taxon>
        <taxon>Sporobolomyces</taxon>
    </lineage>
</organism>
<dbReference type="PROSITE" id="PS50172">
    <property type="entry name" value="BRCT"/>
    <property type="match status" value="1"/>
</dbReference>
<keyword evidence="6" id="KW-0677">Repeat</keyword>
<dbReference type="InterPro" id="IPR012308">
    <property type="entry name" value="DNA_ligase_ATP-dep_N"/>
</dbReference>
<dbReference type="SUPFAM" id="SSF50249">
    <property type="entry name" value="Nucleic acid-binding proteins"/>
    <property type="match status" value="1"/>
</dbReference>
<dbReference type="InterPro" id="IPR000977">
    <property type="entry name" value="DNA_ligase_ATP-dep"/>
</dbReference>